<feature type="region of interest" description="Disordered" evidence="1">
    <location>
        <begin position="1"/>
        <end position="51"/>
    </location>
</feature>
<dbReference type="PANTHER" id="PTHR32278:SF116">
    <property type="entry name" value="F-BOX PROTEIN PP2-B10-LIKE"/>
    <property type="match status" value="1"/>
</dbReference>
<proteinExistence type="predicted"/>
<dbReference type="EMBL" id="JACGWL010000003">
    <property type="protein sequence ID" value="KAK4406094.1"/>
    <property type="molecule type" value="Genomic_DNA"/>
</dbReference>
<accession>A0AAE1X7E3</accession>
<name>A0AAE1X7E3_9LAMI</name>
<sequence>MAKNYNNSERLVHAVPRSDDRDRETTSSRSRDLSSTISSPSSTSDASFSHEQSIADGLGRQLPMDYSDLTLDHSKWKTMLPPDKQEVAWRSASLSYFLDASSGKNCFTLGAARLVFSSQRWDMISHPKSRFSEVSTLPTHSRRTLKFDIRGRIKTQMLSPNTPYAAYLVFELAHSNDTKLHLAYTTIRLLHGDQSDSHHSKRRDHGIVSFERPDTCRADGWMEIQLGSFNVDEGGEGEVEVRIVELARHKMDGLIVEGIEFRPIQDKG</sequence>
<comment type="caution">
    <text evidence="2">The sequence shown here is derived from an EMBL/GenBank/DDBJ whole genome shotgun (WGS) entry which is preliminary data.</text>
</comment>
<dbReference type="Pfam" id="PF14299">
    <property type="entry name" value="PP2"/>
    <property type="match status" value="1"/>
</dbReference>
<gene>
    <name evidence="2" type="ORF">Sango_0615900</name>
</gene>
<dbReference type="Proteomes" id="UP001289374">
    <property type="component" value="Unassembled WGS sequence"/>
</dbReference>
<feature type="compositionally biased region" description="Low complexity" evidence="1">
    <location>
        <begin position="33"/>
        <end position="49"/>
    </location>
</feature>
<reference evidence="2" key="1">
    <citation type="submission" date="2020-06" db="EMBL/GenBank/DDBJ databases">
        <authorList>
            <person name="Li T."/>
            <person name="Hu X."/>
            <person name="Zhang T."/>
            <person name="Song X."/>
            <person name="Zhang H."/>
            <person name="Dai N."/>
            <person name="Sheng W."/>
            <person name="Hou X."/>
            <person name="Wei L."/>
        </authorList>
    </citation>
    <scope>NUCLEOTIDE SEQUENCE</scope>
    <source>
        <strain evidence="2">K16</strain>
        <tissue evidence="2">Leaf</tissue>
    </source>
</reference>
<keyword evidence="3" id="KW-1185">Reference proteome</keyword>
<dbReference type="InterPro" id="IPR025886">
    <property type="entry name" value="PP2-like"/>
</dbReference>
<feature type="compositionally biased region" description="Basic and acidic residues" evidence="1">
    <location>
        <begin position="10"/>
        <end position="32"/>
    </location>
</feature>
<reference evidence="2" key="2">
    <citation type="journal article" date="2024" name="Plant">
        <title>Genomic evolution and insights into agronomic trait innovations of Sesamum species.</title>
        <authorList>
            <person name="Miao H."/>
            <person name="Wang L."/>
            <person name="Qu L."/>
            <person name="Liu H."/>
            <person name="Sun Y."/>
            <person name="Le M."/>
            <person name="Wang Q."/>
            <person name="Wei S."/>
            <person name="Zheng Y."/>
            <person name="Lin W."/>
            <person name="Duan Y."/>
            <person name="Cao H."/>
            <person name="Xiong S."/>
            <person name="Wang X."/>
            <person name="Wei L."/>
            <person name="Li C."/>
            <person name="Ma Q."/>
            <person name="Ju M."/>
            <person name="Zhao R."/>
            <person name="Li G."/>
            <person name="Mu C."/>
            <person name="Tian Q."/>
            <person name="Mei H."/>
            <person name="Zhang T."/>
            <person name="Gao T."/>
            <person name="Zhang H."/>
        </authorList>
    </citation>
    <scope>NUCLEOTIDE SEQUENCE</scope>
    <source>
        <strain evidence="2">K16</strain>
    </source>
</reference>
<dbReference type="AlphaFoldDB" id="A0AAE1X7E3"/>
<evidence type="ECO:0000313" key="3">
    <source>
        <dbReference type="Proteomes" id="UP001289374"/>
    </source>
</evidence>
<evidence type="ECO:0000256" key="1">
    <source>
        <dbReference type="SAM" id="MobiDB-lite"/>
    </source>
</evidence>
<dbReference type="PANTHER" id="PTHR32278">
    <property type="entry name" value="F-BOX DOMAIN-CONTAINING PROTEIN"/>
    <property type="match status" value="1"/>
</dbReference>
<evidence type="ECO:0000313" key="2">
    <source>
        <dbReference type="EMBL" id="KAK4406094.1"/>
    </source>
</evidence>
<protein>
    <submittedName>
        <fullName evidence="2">F-box protein PP2-B1</fullName>
    </submittedName>
</protein>
<organism evidence="2 3">
    <name type="scientific">Sesamum angolense</name>
    <dbReference type="NCBI Taxonomy" id="2727404"/>
    <lineage>
        <taxon>Eukaryota</taxon>
        <taxon>Viridiplantae</taxon>
        <taxon>Streptophyta</taxon>
        <taxon>Embryophyta</taxon>
        <taxon>Tracheophyta</taxon>
        <taxon>Spermatophyta</taxon>
        <taxon>Magnoliopsida</taxon>
        <taxon>eudicotyledons</taxon>
        <taxon>Gunneridae</taxon>
        <taxon>Pentapetalae</taxon>
        <taxon>asterids</taxon>
        <taxon>lamiids</taxon>
        <taxon>Lamiales</taxon>
        <taxon>Pedaliaceae</taxon>
        <taxon>Sesamum</taxon>
    </lineage>
</organism>